<dbReference type="InterPro" id="IPR045499">
    <property type="entry name" value="DUF6492"/>
</dbReference>
<dbReference type="STRING" id="1514904.SU32_01740"/>
<evidence type="ECO:0008006" key="3">
    <source>
        <dbReference type="Google" id="ProtNLM"/>
    </source>
</evidence>
<accession>A0A0M9GPB4</accession>
<comment type="caution">
    <text evidence="1">The sequence shown here is derived from an EMBL/GenBank/DDBJ whole genome shotgun (WGS) entry which is preliminary data.</text>
</comment>
<dbReference type="OrthoDB" id="571298at2"/>
<name>A0A0M9GPB4_9HYPH</name>
<dbReference type="Pfam" id="PF20102">
    <property type="entry name" value="DUF6492"/>
    <property type="match status" value="1"/>
</dbReference>
<dbReference type="Proteomes" id="UP000038011">
    <property type="component" value="Unassembled WGS sequence"/>
</dbReference>
<reference evidence="1 2" key="1">
    <citation type="submission" date="2015-01" db="EMBL/GenBank/DDBJ databases">
        <title>Ahrensia donghaiensis sp. nov., a novel dimethylsulphoniopropionate-cleavage bacterium isolated from seawater and emended descriptions of the genus Ahrensia and Ahrensia kielensis.</title>
        <authorList>
            <person name="Liu J."/>
        </authorList>
    </citation>
    <scope>NUCLEOTIDE SEQUENCE [LARGE SCALE GENOMIC DNA]</scope>
    <source>
        <strain evidence="1 2">LZD062</strain>
    </source>
</reference>
<dbReference type="EMBL" id="JXMU01000002">
    <property type="protein sequence ID" value="KPB02500.1"/>
    <property type="molecule type" value="Genomic_DNA"/>
</dbReference>
<sequence>MTKTNAIITASYAPDFERCKILCESMDRYATGYECHYILVDMPDVPLFKQLEGPNRKIVTEKQLLPWWIYRVPKLLSPKGRRLWVSPLTVPLHGWHIQQIKRIAIAFFLKDDGLLYCDSDTVFVKPFNVRDIWHGDDLRLWREVKGALTAASDHLHWKAHAGRALSIPEPEQPDHNYVCQFVTWKRQSVIDMCERMESRHGRPWASVIGASRKFSECMIYGAYVDSILKGEGHHETEVSLCPMCWFDPAPSDEDLTKFMHDLTEEQVAIGVQSFIPMDPEKFRELTSAFKPT</sequence>
<gene>
    <name evidence="1" type="ORF">SU32_01740</name>
</gene>
<protein>
    <recommendedName>
        <fullName evidence="3">Glycosyltransferase</fullName>
    </recommendedName>
</protein>
<organism evidence="1 2">
    <name type="scientific">Ahrensia marina</name>
    <dbReference type="NCBI Taxonomy" id="1514904"/>
    <lineage>
        <taxon>Bacteria</taxon>
        <taxon>Pseudomonadati</taxon>
        <taxon>Pseudomonadota</taxon>
        <taxon>Alphaproteobacteria</taxon>
        <taxon>Hyphomicrobiales</taxon>
        <taxon>Ahrensiaceae</taxon>
        <taxon>Ahrensia</taxon>
    </lineage>
</organism>
<dbReference type="RefSeq" id="WP_053997608.1">
    <property type="nucleotide sequence ID" value="NZ_JXMU01000002.1"/>
</dbReference>
<keyword evidence="2" id="KW-1185">Reference proteome</keyword>
<proteinExistence type="predicted"/>
<dbReference type="PATRIC" id="fig|1514904.3.peg.1546"/>
<dbReference type="AlphaFoldDB" id="A0A0M9GPB4"/>
<evidence type="ECO:0000313" key="2">
    <source>
        <dbReference type="Proteomes" id="UP000038011"/>
    </source>
</evidence>
<evidence type="ECO:0000313" key="1">
    <source>
        <dbReference type="EMBL" id="KPB02500.1"/>
    </source>
</evidence>